<accession>A0A517Q647</accession>
<feature type="region of interest" description="Disordered" evidence="1">
    <location>
        <begin position="1"/>
        <end position="22"/>
    </location>
</feature>
<dbReference type="EMBL" id="CP037421">
    <property type="protein sequence ID" value="QDT27117.1"/>
    <property type="molecule type" value="Genomic_DNA"/>
</dbReference>
<feature type="compositionally biased region" description="Polar residues" evidence="1">
    <location>
        <begin position="1"/>
        <end position="12"/>
    </location>
</feature>
<dbReference type="Proteomes" id="UP000315647">
    <property type="component" value="Chromosome"/>
</dbReference>
<name>A0A517Q647_9PLAN</name>
<evidence type="ECO:0000313" key="2">
    <source>
        <dbReference type="EMBL" id="QDT27117.1"/>
    </source>
</evidence>
<evidence type="ECO:0008006" key="4">
    <source>
        <dbReference type="Google" id="ProtNLM"/>
    </source>
</evidence>
<protein>
    <recommendedName>
        <fullName evidence="4">BON domain protein</fullName>
    </recommendedName>
</protein>
<keyword evidence="3" id="KW-1185">Reference proteome</keyword>
<dbReference type="RefSeq" id="WP_145449198.1">
    <property type="nucleotide sequence ID" value="NZ_CP037421.1"/>
</dbReference>
<proteinExistence type="predicted"/>
<gene>
    <name evidence="2" type="ORF">Enr10x_24310</name>
</gene>
<evidence type="ECO:0000313" key="3">
    <source>
        <dbReference type="Proteomes" id="UP000315647"/>
    </source>
</evidence>
<organism evidence="2 3">
    <name type="scientific">Gimesia panareensis</name>
    <dbReference type="NCBI Taxonomy" id="2527978"/>
    <lineage>
        <taxon>Bacteria</taxon>
        <taxon>Pseudomonadati</taxon>
        <taxon>Planctomycetota</taxon>
        <taxon>Planctomycetia</taxon>
        <taxon>Planctomycetales</taxon>
        <taxon>Planctomycetaceae</taxon>
        <taxon>Gimesia</taxon>
    </lineage>
</organism>
<evidence type="ECO:0000256" key="1">
    <source>
        <dbReference type="SAM" id="MobiDB-lite"/>
    </source>
</evidence>
<dbReference type="AlphaFoldDB" id="A0A517Q647"/>
<sequence length="104" mass="11505">MKSKSLPRTSQPLPAKSASRIAPRSFEAPHALECEIKHALAIDADVCLNSLVVRRTKNGVCLEGVLEFDDECPDLCKRIQALTGVEEVINHMVMKRRMPIPPKG</sequence>
<reference evidence="2 3" key="1">
    <citation type="submission" date="2019-03" db="EMBL/GenBank/DDBJ databases">
        <title>Deep-cultivation of Planctomycetes and their phenomic and genomic characterization uncovers novel biology.</title>
        <authorList>
            <person name="Wiegand S."/>
            <person name="Jogler M."/>
            <person name="Boedeker C."/>
            <person name="Pinto D."/>
            <person name="Vollmers J."/>
            <person name="Rivas-Marin E."/>
            <person name="Kohn T."/>
            <person name="Peeters S.H."/>
            <person name="Heuer A."/>
            <person name="Rast P."/>
            <person name="Oberbeckmann S."/>
            <person name="Bunk B."/>
            <person name="Jeske O."/>
            <person name="Meyerdierks A."/>
            <person name="Storesund J.E."/>
            <person name="Kallscheuer N."/>
            <person name="Luecker S."/>
            <person name="Lage O.M."/>
            <person name="Pohl T."/>
            <person name="Merkel B.J."/>
            <person name="Hornburger P."/>
            <person name="Mueller R.-W."/>
            <person name="Bruemmer F."/>
            <person name="Labrenz M."/>
            <person name="Spormann A.M."/>
            <person name="Op den Camp H."/>
            <person name="Overmann J."/>
            <person name="Amann R."/>
            <person name="Jetten M.S.M."/>
            <person name="Mascher T."/>
            <person name="Medema M.H."/>
            <person name="Devos D.P."/>
            <person name="Kaster A.-K."/>
            <person name="Ovreas L."/>
            <person name="Rohde M."/>
            <person name="Galperin M.Y."/>
            <person name="Jogler C."/>
        </authorList>
    </citation>
    <scope>NUCLEOTIDE SEQUENCE [LARGE SCALE GENOMIC DNA]</scope>
    <source>
        <strain evidence="2 3">Enr10</strain>
    </source>
</reference>